<feature type="compositionally biased region" description="Low complexity" evidence="2">
    <location>
        <begin position="368"/>
        <end position="381"/>
    </location>
</feature>
<evidence type="ECO:0000259" key="3">
    <source>
        <dbReference type="PROSITE" id="PS50003"/>
    </source>
</evidence>
<dbReference type="CDD" id="cd00821">
    <property type="entry name" value="PH"/>
    <property type="match status" value="1"/>
</dbReference>
<feature type="compositionally biased region" description="Low complexity" evidence="2">
    <location>
        <begin position="54"/>
        <end position="65"/>
    </location>
</feature>
<sequence length="1305" mass="147111">MNVPPVPKPRATAPNKLANELSKKPIPLPRLKTLPVTYENPSKPEPVYKNADGSTSSNSSSIGDDTVVNTLDVTDDHYYATILERPEPPFKASSIEKRDKTRNGFDKSRELIRTLSSDLQERRKNVVGTIEKSKKSARDCLERATKQAKDQLSRRVHKRFTSFVRETSSGNVYNAPSSFNDDRPSSMPARSEAKVIDNEKAGFNPALSSKVEDLSRIPDDVARSYSPPPPEYPPPPLPDDSNYDVPSSTNSSRFNTLSTRESSSSSYRSSFSGLASLYDEPKSSRSLNVTTDTISLRSDLDDISDSDFNDFSTFPRGKQTMRADSWSYYDSLSKRSSAPSSPEPLYSNDVNEHVIDSMYDTCQDSVDSSTNNTTEEPLTPTASPNIDRFSDLSHVTENSLYENCEISLPSKTSHPVMRPKHSNSLIREFDPLAVSSFIEASTPATNDLMLLESLLEGDTYGTLNRNQESLAQSQEADIEEDYPSSDEDNTNVIYGLEPVSEEVQTGTKSPVIKVTNVQHELLPELPQKIKNRDNDLSKASSSTASSDASFPLSPKINLSAAQYESLADSLSDPMGLLHASSDVMLCRPILEEKEEKSGVSKNLVRFSNLWRRTSFKNKDVGKISECITKPPLNGVHVSHKGKLYKCTDLFFTTKQENLQPRYCKIEDGKLLCHVDVTMTIVKEVIPMENLMSVQIVHNHKLSMDGNDLHCFELNMQTTKARLSYLFALNTSIERNQWAQKLIEVMTNFFPAKHIVDFTRAGWCFIKNGISSKWASTWILLRHRTLIYQDPCEKTLQTVDLRKARCISLQEADESCKDMVCEGGPVALVDSPQYCLYLRMGTIRETKVWRHEIHSAATRNGPALHQQQLTKDNIPTLVDKCLNFVYTHGSLSEGIYRRSGSSVVMNKLLTSFRVDAWKVQLSPQEFTEHDVAGTIKRFFRDLPEPLLTVKLSPYFLKASGKKEPHEKLASYKRYISMLPIINAATLKKLVGHLNFIQSQRDKNLMTVDNLSAIWGPTLLKSQCGLSDYSTVEYNVIVDLITLYRQLYELTEEDLNKESLMLTVLMRYHSAANSIAPIKPSGDIKMWIQLDNATKDCVPVSVTPQMSANDICYAMSSKMGLNGHELIVEENVLQGQLKRPMHFSESILETVLRWGYWNDEDRKDNLLIVKKDNFFREVAPFACAPCTMSGELKFADTKSKSFRLQTFDFNQAKLSYYKDKSGATRICDWKIEEIVWYLGFEAKRNPQSLWAVTFVPKINKPKRSKENPFFGHTIAGSSSRDMLKWLGVMLCSEYPRGVIAPARLVLE</sequence>
<evidence type="ECO:0000256" key="2">
    <source>
        <dbReference type="SAM" id="MobiDB-lite"/>
    </source>
</evidence>
<feature type="domain" description="Rho-GAP" evidence="4">
    <location>
        <begin position="861"/>
        <end position="1046"/>
    </location>
</feature>
<feature type="compositionally biased region" description="Low complexity" evidence="2">
    <location>
        <begin position="258"/>
        <end position="269"/>
    </location>
</feature>
<keyword evidence="1" id="KW-0343">GTPase activation</keyword>
<dbReference type="EMBL" id="GIIL01004686">
    <property type="protein sequence ID" value="NOV48412.1"/>
    <property type="molecule type" value="Transcribed_RNA"/>
</dbReference>
<feature type="compositionally biased region" description="Pro residues" evidence="2">
    <location>
        <begin position="226"/>
        <end position="238"/>
    </location>
</feature>
<dbReference type="SUPFAM" id="SSF48350">
    <property type="entry name" value="GTPase activation domain, GAP"/>
    <property type="match status" value="1"/>
</dbReference>
<dbReference type="GO" id="GO:0005737">
    <property type="term" value="C:cytoplasm"/>
    <property type="evidence" value="ECO:0007669"/>
    <property type="project" value="TreeGrafter"/>
</dbReference>
<feature type="region of interest" description="Disordered" evidence="2">
    <location>
        <begin position="171"/>
        <end position="269"/>
    </location>
</feature>
<evidence type="ECO:0000256" key="1">
    <source>
        <dbReference type="ARBA" id="ARBA00022468"/>
    </source>
</evidence>
<feature type="compositionally biased region" description="Low complexity" evidence="2">
    <location>
        <begin position="537"/>
        <end position="549"/>
    </location>
</feature>
<dbReference type="InterPro" id="IPR000198">
    <property type="entry name" value="RhoGAP_dom"/>
</dbReference>
<feature type="region of interest" description="Disordered" evidence="2">
    <location>
        <begin position="364"/>
        <end position="384"/>
    </location>
</feature>
<dbReference type="SMART" id="SM00233">
    <property type="entry name" value="PH"/>
    <property type="match status" value="2"/>
</dbReference>
<feature type="compositionally biased region" description="Basic and acidic residues" evidence="2">
    <location>
        <begin position="210"/>
        <end position="222"/>
    </location>
</feature>
<proteinExistence type="predicted"/>
<reference evidence="5" key="1">
    <citation type="submission" date="2020-03" db="EMBL/GenBank/DDBJ databases">
        <title>Transcriptomic Profiling of the Digestive Tract of the Rat Flea, Xenopsylla cheopis, Following Blood Feeding and Infection with Yersinia pestis.</title>
        <authorList>
            <person name="Bland D.M."/>
            <person name="Martens C.A."/>
            <person name="Virtaneva K."/>
            <person name="Kanakabandi K."/>
            <person name="Long D."/>
            <person name="Rosenke R."/>
            <person name="Saturday G.A."/>
            <person name="Hoyt F.H."/>
            <person name="Bruno D.P."/>
            <person name="Ribeiro J.M.C."/>
            <person name="Hinnebusch J."/>
        </authorList>
    </citation>
    <scope>NUCLEOTIDE SEQUENCE</scope>
</reference>
<feature type="compositionally biased region" description="Basic and acidic residues" evidence="2">
    <location>
        <begin position="191"/>
        <end position="200"/>
    </location>
</feature>
<feature type="region of interest" description="Disordered" evidence="2">
    <location>
        <begin position="90"/>
        <end position="109"/>
    </location>
</feature>
<protein>
    <submittedName>
        <fullName evidence="5">Putative rho-and arf-gtpase activating protein arap3</fullName>
    </submittedName>
</protein>
<dbReference type="PROSITE" id="PS50238">
    <property type="entry name" value="RHOGAP"/>
    <property type="match status" value="1"/>
</dbReference>
<dbReference type="GO" id="GO:0005547">
    <property type="term" value="F:phosphatidylinositol-3,4,5-trisphosphate binding"/>
    <property type="evidence" value="ECO:0007669"/>
    <property type="project" value="TreeGrafter"/>
</dbReference>
<dbReference type="Gene3D" id="2.30.29.30">
    <property type="entry name" value="Pleckstrin-homology domain (PH domain)/Phosphotyrosine-binding domain (PTB)"/>
    <property type="match status" value="1"/>
</dbReference>
<feature type="domain" description="PH" evidence="3">
    <location>
        <begin position="636"/>
        <end position="746"/>
    </location>
</feature>
<evidence type="ECO:0000259" key="4">
    <source>
        <dbReference type="PROSITE" id="PS50238"/>
    </source>
</evidence>
<dbReference type="PROSITE" id="PS50003">
    <property type="entry name" value="PH_DOMAIN"/>
    <property type="match status" value="1"/>
</dbReference>
<feature type="region of interest" description="Disordered" evidence="2">
    <location>
        <begin position="1"/>
        <end position="65"/>
    </location>
</feature>
<dbReference type="InterPro" id="IPR001849">
    <property type="entry name" value="PH_domain"/>
</dbReference>
<dbReference type="InterPro" id="IPR011993">
    <property type="entry name" value="PH-like_dom_sf"/>
</dbReference>
<accession>A0A6M2DQA9</accession>
<feature type="region of interest" description="Disordered" evidence="2">
    <location>
        <begin position="469"/>
        <end position="490"/>
    </location>
</feature>
<dbReference type="SMART" id="SM00324">
    <property type="entry name" value="RhoGAP"/>
    <property type="match status" value="1"/>
</dbReference>
<dbReference type="GO" id="GO:0007165">
    <property type="term" value="P:signal transduction"/>
    <property type="evidence" value="ECO:0007669"/>
    <property type="project" value="InterPro"/>
</dbReference>
<dbReference type="PANTHER" id="PTHR45899">
    <property type="entry name" value="RHO GTPASE ACTIVATING PROTEIN AT 15B, ISOFORM C"/>
    <property type="match status" value="1"/>
</dbReference>
<evidence type="ECO:0000313" key="5">
    <source>
        <dbReference type="EMBL" id="NOV48412.1"/>
    </source>
</evidence>
<name>A0A6M2DQA9_XENCH</name>
<dbReference type="SUPFAM" id="SSF50729">
    <property type="entry name" value="PH domain-like"/>
    <property type="match status" value="2"/>
</dbReference>
<organism evidence="5">
    <name type="scientific">Xenopsylla cheopis</name>
    <name type="common">Oriental rat flea</name>
    <name type="synonym">Pulex cheopis</name>
    <dbReference type="NCBI Taxonomy" id="163159"/>
    <lineage>
        <taxon>Eukaryota</taxon>
        <taxon>Metazoa</taxon>
        <taxon>Ecdysozoa</taxon>
        <taxon>Arthropoda</taxon>
        <taxon>Hexapoda</taxon>
        <taxon>Insecta</taxon>
        <taxon>Pterygota</taxon>
        <taxon>Neoptera</taxon>
        <taxon>Endopterygota</taxon>
        <taxon>Siphonaptera</taxon>
        <taxon>Pulicidae</taxon>
        <taxon>Xenopsyllinae</taxon>
        <taxon>Xenopsylla</taxon>
    </lineage>
</organism>
<dbReference type="Pfam" id="PF00620">
    <property type="entry name" value="RhoGAP"/>
    <property type="match status" value="1"/>
</dbReference>
<feature type="compositionally biased region" description="Acidic residues" evidence="2">
    <location>
        <begin position="476"/>
        <end position="489"/>
    </location>
</feature>
<dbReference type="PANTHER" id="PTHR45899:SF2">
    <property type="entry name" value="RHO GTPASE ACTIVATING PROTEIN AT 15B, ISOFORM C"/>
    <property type="match status" value="1"/>
</dbReference>
<dbReference type="InterPro" id="IPR052227">
    <property type="entry name" value="Arf-Rho-GAP_ANK-PH_domain"/>
</dbReference>
<feature type="region of interest" description="Disordered" evidence="2">
    <location>
        <begin position="523"/>
        <end position="550"/>
    </location>
</feature>
<feature type="compositionally biased region" description="Polar residues" evidence="2">
    <location>
        <begin position="245"/>
        <end position="257"/>
    </location>
</feature>
<dbReference type="Gene3D" id="1.10.555.10">
    <property type="entry name" value="Rho GTPase activation protein"/>
    <property type="match status" value="1"/>
</dbReference>
<dbReference type="Pfam" id="PF00169">
    <property type="entry name" value="PH"/>
    <property type="match status" value="1"/>
</dbReference>
<dbReference type="InterPro" id="IPR008936">
    <property type="entry name" value="Rho_GTPase_activation_prot"/>
</dbReference>
<dbReference type="GO" id="GO:0005096">
    <property type="term" value="F:GTPase activator activity"/>
    <property type="evidence" value="ECO:0007669"/>
    <property type="project" value="UniProtKB-KW"/>
</dbReference>